<comment type="catalytic activity">
    <reaction evidence="7">
        <text>L-lysyl-[lipoyl-carrier protein] + (R)-lipoate + ATP = N(6)-[(R)-lipoyl]-L-lysyl-[lipoyl-carrier protein] + AMP + diphosphate + H(+)</text>
        <dbReference type="Rhea" id="RHEA:49288"/>
        <dbReference type="Rhea" id="RHEA-COMP:10500"/>
        <dbReference type="Rhea" id="RHEA-COMP:10502"/>
        <dbReference type="ChEBI" id="CHEBI:15378"/>
        <dbReference type="ChEBI" id="CHEBI:29969"/>
        <dbReference type="ChEBI" id="CHEBI:30616"/>
        <dbReference type="ChEBI" id="CHEBI:33019"/>
        <dbReference type="ChEBI" id="CHEBI:83088"/>
        <dbReference type="ChEBI" id="CHEBI:83099"/>
        <dbReference type="ChEBI" id="CHEBI:456215"/>
        <dbReference type="EC" id="6.3.1.20"/>
    </reaction>
</comment>
<evidence type="ECO:0000256" key="7">
    <source>
        <dbReference type="ARBA" id="ARBA00048037"/>
    </source>
</evidence>
<dbReference type="InterPro" id="IPR004562">
    <property type="entry name" value="LipoylTrfase_LipoateP_Ligase"/>
</dbReference>
<dbReference type="PANTHER" id="PTHR12561">
    <property type="entry name" value="LIPOATE-PROTEIN LIGASE"/>
    <property type="match status" value="1"/>
</dbReference>
<evidence type="ECO:0000313" key="9">
    <source>
        <dbReference type="EMBL" id="KRK26173.1"/>
    </source>
</evidence>
<keyword evidence="4 9" id="KW-0436">Ligase</keyword>
<dbReference type="GO" id="GO:0017118">
    <property type="term" value="F:lipoyltransferase activity"/>
    <property type="evidence" value="ECO:0007669"/>
    <property type="project" value="TreeGrafter"/>
</dbReference>
<dbReference type="GO" id="GO:0009249">
    <property type="term" value="P:protein lipoylation"/>
    <property type="evidence" value="ECO:0007669"/>
    <property type="project" value="InterPro"/>
</dbReference>
<evidence type="ECO:0000256" key="2">
    <source>
        <dbReference type="ARBA" id="ARBA00005124"/>
    </source>
</evidence>
<dbReference type="GO" id="GO:0016979">
    <property type="term" value="F:lipoate-protein ligase activity"/>
    <property type="evidence" value="ECO:0007669"/>
    <property type="project" value="UniProtKB-EC"/>
</dbReference>
<dbReference type="GO" id="GO:0005737">
    <property type="term" value="C:cytoplasm"/>
    <property type="evidence" value="ECO:0007669"/>
    <property type="project" value="TreeGrafter"/>
</dbReference>
<evidence type="ECO:0000256" key="5">
    <source>
        <dbReference type="ARBA" id="ARBA00022741"/>
    </source>
</evidence>
<gene>
    <name evidence="9" type="ORF">FD24_GL002514</name>
</gene>
<evidence type="ECO:0000256" key="6">
    <source>
        <dbReference type="ARBA" id="ARBA00022840"/>
    </source>
</evidence>
<keyword evidence="5" id="KW-0547">Nucleotide-binding</keyword>
<dbReference type="EMBL" id="AZCU01000004">
    <property type="protein sequence ID" value="KRK26173.1"/>
    <property type="molecule type" value="Genomic_DNA"/>
</dbReference>
<dbReference type="Gene3D" id="3.30.390.50">
    <property type="entry name" value="CO dehydrogenase flavoprotein, C-terminal domain"/>
    <property type="match status" value="1"/>
</dbReference>
<dbReference type="PANTHER" id="PTHR12561:SF3">
    <property type="entry name" value="LIPOYLTRANSFERASE 1, MITOCHONDRIAL"/>
    <property type="match status" value="1"/>
</dbReference>
<evidence type="ECO:0000313" key="10">
    <source>
        <dbReference type="Proteomes" id="UP000051020"/>
    </source>
</evidence>
<dbReference type="Pfam" id="PF10437">
    <property type="entry name" value="Lip_prot_lig_C"/>
    <property type="match status" value="1"/>
</dbReference>
<name>A0A837RDS7_LACPE</name>
<dbReference type="AlphaFoldDB" id="A0A837RDS7"/>
<proteinExistence type="predicted"/>
<dbReference type="GO" id="GO:0005524">
    <property type="term" value="F:ATP binding"/>
    <property type="evidence" value="ECO:0007669"/>
    <property type="project" value="UniProtKB-KW"/>
</dbReference>
<dbReference type="UniPathway" id="UPA00537">
    <property type="reaction ID" value="UER00594"/>
</dbReference>
<evidence type="ECO:0000256" key="4">
    <source>
        <dbReference type="ARBA" id="ARBA00022598"/>
    </source>
</evidence>
<protein>
    <recommendedName>
        <fullName evidence="3">lipoate--protein ligase</fullName>
        <ecNumber evidence="3">6.3.1.20</ecNumber>
    </recommendedName>
</protein>
<keyword evidence="6" id="KW-0067">ATP-binding</keyword>
<comment type="caution">
    <text evidence="9">The sequence shown here is derived from an EMBL/GenBank/DDBJ whole genome shotgun (WGS) entry which is preliminary data.</text>
</comment>
<evidence type="ECO:0000259" key="8">
    <source>
        <dbReference type="Pfam" id="PF10437"/>
    </source>
</evidence>
<evidence type="ECO:0000256" key="1">
    <source>
        <dbReference type="ARBA" id="ARBA00005085"/>
    </source>
</evidence>
<feature type="domain" description="Lipoate protein ligase C-terminal" evidence="8">
    <location>
        <begin position="38"/>
        <end position="122"/>
    </location>
</feature>
<evidence type="ECO:0000256" key="3">
    <source>
        <dbReference type="ARBA" id="ARBA00012367"/>
    </source>
</evidence>
<dbReference type="Proteomes" id="UP000051020">
    <property type="component" value="Unassembled WGS sequence"/>
</dbReference>
<accession>A0A837RDS7</accession>
<sequence>MTDLKQAKTYQLDDEARAGIAELNQQYFKNWDWIYGQSPAFTIKQRRHFDAGTVEFQLNVDAGRIKTVTIYGDFFGAQPVDPVIDHLIGVKYERQAIATALAPLDLSQYFGNIDRDQLIDLLVAP</sequence>
<comment type="pathway">
    <text evidence="1">Protein modification; protein lipoylation via exogenous pathway; protein N(6)-(lipoyl)lysine from lipoate: step 2/2.</text>
</comment>
<dbReference type="EC" id="6.3.1.20" evidence="3"/>
<reference evidence="9 10" key="1">
    <citation type="journal article" date="2015" name="Genome Announc.">
        <title>Expanding the biotechnology potential of lactobacilli through comparative genomics of 213 strains and associated genera.</title>
        <authorList>
            <person name="Sun Z."/>
            <person name="Harris H.M."/>
            <person name="McCann A."/>
            <person name="Guo C."/>
            <person name="Argimon S."/>
            <person name="Zhang W."/>
            <person name="Yang X."/>
            <person name="Jeffery I.B."/>
            <person name="Cooney J.C."/>
            <person name="Kagawa T.F."/>
            <person name="Liu W."/>
            <person name="Song Y."/>
            <person name="Salvetti E."/>
            <person name="Wrobel A."/>
            <person name="Rasinkangas P."/>
            <person name="Parkhill J."/>
            <person name="Rea M.C."/>
            <person name="O'Sullivan O."/>
            <person name="Ritari J."/>
            <person name="Douillard F.P."/>
            <person name="Paul Ross R."/>
            <person name="Yang R."/>
            <person name="Briner A.E."/>
            <person name="Felis G.E."/>
            <person name="de Vos W.M."/>
            <person name="Barrangou R."/>
            <person name="Klaenhammer T.R."/>
            <person name="Caufield P.W."/>
            <person name="Cui Y."/>
            <person name="Zhang H."/>
            <person name="O'Toole P.W."/>
        </authorList>
    </citation>
    <scope>NUCLEOTIDE SEQUENCE [LARGE SCALE GENOMIC DNA]</scope>
    <source>
        <strain evidence="9 10">DSM 20314</strain>
    </source>
</reference>
<organism evidence="9 10">
    <name type="scientific">Lactiplantibacillus pentosus DSM 20314</name>
    <dbReference type="NCBI Taxonomy" id="1423791"/>
    <lineage>
        <taxon>Bacteria</taxon>
        <taxon>Bacillati</taxon>
        <taxon>Bacillota</taxon>
        <taxon>Bacilli</taxon>
        <taxon>Lactobacillales</taxon>
        <taxon>Lactobacillaceae</taxon>
        <taxon>Lactiplantibacillus</taxon>
    </lineage>
</organism>
<comment type="pathway">
    <text evidence="2">Protein modification; protein lipoylation via exogenous pathway; protein N(6)-(lipoyl)lysine from lipoate: step 1/2.</text>
</comment>
<dbReference type="InterPro" id="IPR019491">
    <property type="entry name" value="Lipoate_protein_ligase_C"/>
</dbReference>
<dbReference type="SUPFAM" id="SSF82649">
    <property type="entry name" value="SufE/NifU"/>
    <property type="match status" value="1"/>
</dbReference>